<keyword evidence="2" id="KW-1185">Reference proteome</keyword>
<organism evidence="1 2">
    <name type="scientific">Brachionus plicatilis</name>
    <name type="common">Marine rotifer</name>
    <name type="synonym">Brachionus muelleri</name>
    <dbReference type="NCBI Taxonomy" id="10195"/>
    <lineage>
        <taxon>Eukaryota</taxon>
        <taxon>Metazoa</taxon>
        <taxon>Spiralia</taxon>
        <taxon>Gnathifera</taxon>
        <taxon>Rotifera</taxon>
        <taxon>Eurotatoria</taxon>
        <taxon>Monogononta</taxon>
        <taxon>Pseudotrocha</taxon>
        <taxon>Ploima</taxon>
        <taxon>Brachionidae</taxon>
        <taxon>Brachionus</taxon>
    </lineage>
</organism>
<evidence type="ECO:0000313" key="1">
    <source>
        <dbReference type="EMBL" id="RNA41524.1"/>
    </source>
</evidence>
<dbReference type="EMBL" id="REGN01000492">
    <property type="protein sequence ID" value="RNA41524.1"/>
    <property type="molecule type" value="Genomic_DNA"/>
</dbReference>
<name>A0A3M7T0G0_BRAPC</name>
<comment type="caution">
    <text evidence="1">The sequence shown here is derived from an EMBL/GenBank/DDBJ whole genome shotgun (WGS) entry which is preliminary data.</text>
</comment>
<evidence type="ECO:0000313" key="2">
    <source>
        <dbReference type="Proteomes" id="UP000276133"/>
    </source>
</evidence>
<protein>
    <submittedName>
        <fullName evidence="1">Uncharacterized protein</fullName>
    </submittedName>
</protein>
<accession>A0A3M7T0G0</accession>
<dbReference type="Proteomes" id="UP000276133">
    <property type="component" value="Unassembled WGS sequence"/>
</dbReference>
<sequence>MTGISRIAVVAGLVSSQKARLYDYLNAYLYKNLISLKTFYTEKKKIVERMLAGVSKNIQYSCTH</sequence>
<gene>
    <name evidence="1" type="ORF">BpHYR1_032093</name>
</gene>
<proteinExistence type="predicted"/>
<dbReference type="AlphaFoldDB" id="A0A3M7T0G0"/>
<reference evidence="1 2" key="1">
    <citation type="journal article" date="2018" name="Sci. Rep.">
        <title>Genomic signatures of local adaptation to the degree of environmental predictability in rotifers.</title>
        <authorList>
            <person name="Franch-Gras L."/>
            <person name="Hahn C."/>
            <person name="Garcia-Roger E.M."/>
            <person name="Carmona M.J."/>
            <person name="Serra M."/>
            <person name="Gomez A."/>
        </authorList>
    </citation>
    <scope>NUCLEOTIDE SEQUENCE [LARGE SCALE GENOMIC DNA]</scope>
    <source>
        <strain evidence="1">HYR1</strain>
    </source>
</reference>